<reference evidence="11" key="1">
    <citation type="submission" date="2021-01" db="EMBL/GenBank/DDBJ databases">
        <title>Genomic Encyclopedia of Type Strains, Phase IV (KMG-IV): sequencing the most valuable type-strain genomes for metagenomic binning, comparative biology and taxonomic classification.</title>
        <authorList>
            <person name="Goeker M."/>
        </authorList>
    </citation>
    <scope>NUCLEOTIDE SEQUENCE</scope>
    <source>
        <strain evidence="11">DSM 21943</strain>
    </source>
</reference>
<dbReference type="Pfam" id="PF02272">
    <property type="entry name" value="DHHA1"/>
    <property type="match status" value="1"/>
</dbReference>
<evidence type="ECO:0000313" key="11">
    <source>
        <dbReference type="EMBL" id="MBM7838002.1"/>
    </source>
</evidence>
<feature type="domain" description="DDH" evidence="7">
    <location>
        <begin position="82"/>
        <end position="226"/>
    </location>
</feature>
<accession>A0ABS2SUS3</accession>
<dbReference type="Gene3D" id="3.90.1640.30">
    <property type="match status" value="1"/>
</dbReference>
<feature type="domain" description="DHHA1" evidence="8">
    <location>
        <begin position="345"/>
        <end position="438"/>
    </location>
</feature>
<keyword evidence="3" id="KW-0540">Nuclease</keyword>
<dbReference type="NCBIfam" id="TIGR00644">
    <property type="entry name" value="recJ"/>
    <property type="match status" value="1"/>
</dbReference>
<feature type="domain" description="RecJ OB" evidence="10">
    <location>
        <begin position="453"/>
        <end position="559"/>
    </location>
</feature>
<dbReference type="InterPro" id="IPR003156">
    <property type="entry name" value="DHHA1_dom"/>
</dbReference>
<keyword evidence="12" id="KW-1185">Reference proteome</keyword>
<dbReference type="Pfam" id="PF01368">
    <property type="entry name" value="DHH"/>
    <property type="match status" value="1"/>
</dbReference>
<evidence type="ECO:0000256" key="1">
    <source>
        <dbReference type="ARBA" id="ARBA00005915"/>
    </source>
</evidence>
<evidence type="ECO:0000256" key="2">
    <source>
        <dbReference type="ARBA" id="ARBA00019841"/>
    </source>
</evidence>
<dbReference type="PANTHER" id="PTHR30255:SF2">
    <property type="entry name" value="SINGLE-STRANDED-DNA-SPECIFIC EXONUCLEASE RECJ"/>
    <property type="match status" value="1"/>
</dbReference>
<keyword evidence="6" id="KW-0175">Coiled coil</keyword>
<evidence type="ECO:0000256" key="6">
    <source>
        <dbReference type="SAM" id="Coils"/>
    </source>
</evidence>
<dbReference type="EMBL" id="JAFBCV010000003">
    <property type="protein sequence ID" value="MBM7838002.1"/>
    <property type="molecule type" value="Genomic_DNA"/>
</dbReference>
<dbReference type="InterPro" id="IPR051673">
    <property type="entry name" value="SSDNA_exonuclease_RecJ"/>
</dbReference>
<gene>
    <name evidence="11" type="ORF">JOC54_001233</name>
</gene>
<evidence type="ECO:0000259" key="7">
    <source>
        <dbReference type="Pfam" id="PF01368"/>
    </source>
</evidence>
<evidence type="ECO:0000259" key="8">
    <source>
        <dbReference type="Pfam" id="PF02272"/>
    </source>
</evidence>
<dbReference type="InterPro" id="IPR018779">
    <property type="entry name" value="RecJ_C"/>
</dbReference>
<proteinExistence type="inferred from homology"/>
<dbReference type="InterPro" id="IPR001667">
    <property type="entry name" value="DDH_dom"/>
</dbReference>
<dbReference type="Gene3D" id="3.10.310.30">
    <property type="match status" value="1"/>
</dbReference>
<dbReference type="RefSeq" id="WP_204465144.1">
    <property type="nucleotide sequence ID" value="NZ_JAFBCV010000003.1"/>
</dbReference>
<evidence type="ECO:0000259" key="9">
    <source>
        <dbReference type="Pfam" id="PF10141"/>
    </source>
</evidence>
<dbReference type="Pfam" id="PF17768">
    <property type="entry name" value="RecJ_OB"/>
    <property type="match status" value="1"/>
</dbReference>
<evidence type="ECO:0000259" key="10">
    <source>
        <dbReference type="Pfam" id="PF17768"/>
    </source>
</evidence>
<dbReference type="PANTHER" id="PTHR30255">
    <property type="entry name" value="SINGLE-STRANDED-DNA-SPECIFIC EXONUCLEASE RECJ"/>
    <property type="match status" value="1"/>
</dbReference>
<evidence type="ECO:0000256" key="5">
    <source>
        <dbReference type="ARBA" id="ARBA00022839"/>
    </source>
</evidence>
<dbReference type="InterPro" id="IPR041122">
    <property type="entry name" value="RecJ_OB"/>
</dbReference>
<evidence type="ECO:0000256" key="3">
    <source>
        <dbReference type="ARBA" id="ARBA00022722"/>
    </source>
</evidence>
<dbReference type="GO" id="GO:0004527">
    <property type="term" value="F:exonuclease activity"/>
    <property type="evidence" value="ECO:0007669"/>
    <property type="project" value="UniProtKB-KW"/>
</dbReference>
<keyword evidence="5 11" id="KW-0269">Exonuclease</keyword>
<comment type="similarity">
    <text evidence="1">Belongs to the RecJ family.</text>
</comment>
<evidence type="ECO:0000313" key="12">
    <source>
        <dbReference type="Proteomes" id="UP001179280"/>
    </source>
</evidence>
<sequence>MLQSKARWRILDQDETAAQQLADELKLSIFVARLLVRRGINNVSSAKQFLLLEEPEFLDPFLLKGMKETIDRINDAIKKNERILVFGDYDADGVSSTSVLMTALRMHNADCDYYIPNRFTEGYGPNNPALKWAKEEGYKLVVTVDTGIAALDQAAYAKDIDLDFIITDHHEPPPVLPASFATINPKQPDCPYPFKELAGVGVAFKVAHALLGRVPDELLDFAVIGTIADLVPLVGENRLIAKKGLQALQSTSRPGLRALKDVCGIKKGVLDADHVGFGMGPRLNAAGRLDSADPAVELLMAEDFEEAKELADEIDRLNKDRQTIVNEMTEEAMQLVEQGNDLPHVIIVAQEGWNAGVIGIVASRLVERFYRPTIVMSIDPESRLAKGSARSIDGFDMFMELSKSRDILPHFGGHPMAAGMTLAAENIDLLQNRLNEQASMILTEEALVPVKEIDLLATVDDVTLDVLSQIEALAPFGVANTKPNVLIENASVAELKRIGSDSTHLKVQFTGDENQLDGIAFRKGHLFEEITPQAKLSAVGTLSINEWNGKVKPQILIDDLKVAQWQLFDWRSIKPNRLKERLEELPENTISVAFQPSTKERLKLNDSTVVYDPLTFLPDLSHSYLVILDVPNNRSDLEALFQSLAKPHRIYVVLSEAEESFFTTNPNRDQFKWYYAFLKKRKEISFNELRKLEQFKGWSAQTTTFMNTVFTELGFVHLETSTVKIVEQPEKKSLDQSRTFRNKQEQSWLENELVYASYQNLKACFDQLMHASVKKESMSNGL</sequence>
<dbReference type="InterPro" id="IPR038763">
    <property type="entry name" value="DHH_sf"/>
</dbReference>
<dbReference type="InterPro" id="IPR004610">
    <property type="entry name" value="RecJ"/>
</dbReference>
<evidence type="ECO:0000256" key="4">
    <source>
        <dbReference type="ARBA" id="ARBA00022801"/>
    </source>
</evidence>
<protein>
    <recommendedName>
        <fullName evidence="2">Single-stranded-DNA-specific exonuclease RecJ</fullName>
    </recommendedName>
</protein>
<organism evidence="11 12">
    <name type="scientific">Shouchella xiaoxiensis</name>
    <dbReference type="NCBI Taxonomy" id="766895"/>
    <lineage>
        <taxon>Bacteria</taxon>
        <taxon>Bacillati</taxon>
        <taxon>Bacillota</taxon>
        <taxon>Bacilli</taxon>
        <taxon>Bacillales</taxon>
        <taxon>Bacillaceae</taxon>
        <taxon>Shouchella</taxon>
    </lineage>
</organism>
<feature type="coiled-coil region" evidence="6">
    <location>
        <begin position="300"/>
        <end position="327"/>
    </location>
</feature>
<comment type="caution">
    <text evidence="11">The sequence shown here is derived from an EMBL/GenBank/DDBJ whole genome shotgun (WGS) entry which is preliminary data.</text>
</comment>
<keyword evidence="4 11" id="KW-0378">Hydrolase</keyword>
<dbReference type="Pfam" id="PF10141">
    <property type="entry name" value="ssDNA-exonuc_C"/>
    <property type="match status" value="1"/>
</dbReference>
<dbReference type="Proteomes" id="UP001179280">
    <property type="component" value="Unassembled WGS sequence"/>
</dbReference>
<name>A0ABS2SUS3_9BACI</name>
<dbReference type="SUPFAM" id="SSF64182">
    <property type="entry name" value="DHH phosphoesterases"/>
    <property type="match status" value="1"/>
</dbReference>
<feature type="domain" description="Single-stranded-DNA-specific exonuclease RecJ C-terminal" evidence="9">
    <location>
        <begin position="566"/>
        <end position="763"/>
    </location>
</feature>